<dbReference type="GO" id="GO:0005737">
    <property type="term" value="C:cytoplasm"/>
    <property type="evidence" value="ECO:0007669"/>
    <property type="project" value="UniProtKB-SubCell"/>
</dbReference>
<feature type="binding site" evidence="11">
    <location>
        <position position="130"/>
    </location>
    <ligand>
        <name>substrate</name>
    </ligand>
</feature>
<dbReference type="HAMAP" id="MF_00224">
    <property type="entry name" value="DHO_dh_type1"/>
    <property type="match status" value="1"/>
</dbReference>
<evidence type="ECO:0000259" key="12">
    <source>
        <dbReference type="Pfam" id="PF01180"/>
    </source>
</evidence>
<comment type="function">
    <text evidence="11">Catalyzes the conversion of dihydroorotate to orotate.</text>
</comment>
<dbReference type="FunFam" id="3.20.20.70:FF:000027">
    <property type="entry name" value="Dihydropyrimidine dehydrogenase [NADP(+)]"/>
    <property type="match status" value="1"/>
</dbReference>
<dbReference type="InterPro" id="IPR012135">
    <property type="entry name" value="Dihydroorotate_DH_1_2"/>
</dbReference>
<feature type="binding site" evidence="11">
    <location>
        <begin position="48"/>
        <end position="49"/>
    </location>
    <ligand>
        <name>FMN</name>
        <dbReference type="ChEBI" id="CHEBI:58210"/>
    </ligand>
</feature>
<dbReference type="SUPFAM" id="SSF51395">
    <property type="entry name" value="FMN-linked oxidoreductases"/>
    <property type="match status" value="1"/>
</dbReference>
<dbReference type="EMBL" id="DXAN01000017">
    <property type="protein sequence ID" value="HJA08610.1"/>
    <property type="molecule type" value="Genomic_DNA"/>
</dbReference>
<keyword evidence="8 11" id="KW-0665">Pyrimidine biosynthesis</keyword>
<proteinExistence type="inferred from homology"/>
<dbReference type="InterPro" id="IPR049622">
    <property type="entry name" value="Dihydroorotate_DH_I"/>
</dbReference>
<evidence type="ECO:0000256" key="1">
    <source>
        <dbReference type="ARBA" id="ARBA00004496"/>
    </source>
</evidence>
<comment type="subcellular location">
    <subcellularLocation>
        <location evidence="1 11">Cytoplasm</location>
    </subcellularLocation>
</comment>
<dbReference type="InterPro" id="IPR033888">
    <property type="entry name" value="DHOD_1B"/>
</dbReference>
<dbReference type="Proteomes" id="UP000824225">
    <property type="component" value="Unassembled WGS sequence"/>
</dbReference>
<dbReference type="CDD" id="cd04740">
    <property type="entry name" value="DHOD_1B_like"/>
    <property type="match status" value="1"/>
</dbReference>
<feature type="binding site" evidence="11">
    <location>
        <position position="221"/>
    </location>
    <ligand>
        <name>FMN</name>
        <dbReference type="ChEBI" id="CHEBI:58210"/>
    </ligand>
</feature>
<comment type="pathway">
    <text evidence="2 11">Pyrimidine metabolism; UMP biosynthesis via de novo pathway.</text>
</comment>
<name>A0A9D2KKW6_9BACT</name>
<evidence type="ECO:0000256" key="6">
    <source>
        <dbReference type="ARBA" id="ARBA00022630"/>
    </source>
</evidence>
<comment type="catalytic activity">
    <reaction evidence="11">
        <text>(S)-dihydroorotate + A = orotate + AH2</text>
        <dbReference type="Rhea" id="RHEA:18073"/>
        <dbReference type="ChEBI" id="CHEBI:13193"/>
        <dbReference type="ChEBI" id="CHEBI:17499"/>
        <dbReference type="ChEBI" id="CHEBI:30839"/>
        <dbReference type="ChEBI" id="CHEBI:30864"/>
    </reaction>
</comment>
<organism evidence="13 14">
    <name type="scientific">Candidatus Mailhella merdigallinarum</name>
    <dbReference type="NCBI Taxonomy" id="2838658"/>
    <lineage>
        <taxon>Bacteria</taxon>
        <taxon>Pseudomonadati</taxon>
        <taxon>Thermodesulfobacteriota</taxon>
        <taxon>Desulfovibrionia</taxon>
        <taxon>Desulfovibrionales</taxon>
        <taxon>Desulfovibrionaceae</taxon>
        <taxon>Mailhella</taxon>
    </lineage>
</organism>
<evidence type="ECO:0000313" key="13">
    <source>
        <dbReference type="EMBL" id="HJA08610.1"/>
    </source>
</evidence>
<dbReference type="PANTHER" id="PTHR48109">
    <property type="entry name" value="DIHYDROOROTATE DEHYDROGENASE (QUINONE), MITOCHONDRIAL-RELATED"/>
    <property type="match status" value="1"/>
</dbReference>
<feature type="binding site" evidence="11">
    <location>
        <position position="130"/>
    </location>
    <ligand>
        <name>FMN</name>
        <dbReference type="ChEBI" id="CHEBI:58210"/>
    </ligand>
</feature>
<dbReference type="GO" id="GO:0004152">
    <property type="term" value="F:dihydroorotate dehydrogenase activity"/>
    <property type="evidence" value="ECO:0007669"/>
    <property type="project" value="UniProtKB-UniRule"/>
</dbReference>
<dbReference type="NCBIfam" id="NF005574">
    <property type="entry name" value="PRK07259.1"/>
    <property type="match status" value="1"/>
</dbReference>
<dbReference type="EC" id="1.3.-.-" evidence="11"/>
<accession>A0A9D2KKW6</accession>
<keyword evidence="7 11" id="KW-0288">FMN</keyword>
<gene>
    <name evidence="11" type="primary">pyrD</name>
    <name evidence="13" type="ORF">H9962_05410</name>
</gene>
<keyword evidence="6 11" id="KW-0285">Flavoprotein</keyword>
<feature type="domain" description="Dihydroorotate dehydrogenase catalytic" evidence="12">
    <location>
        <begin position="11"/>
        <end position="288"/>
    </location>
</feature>
<feature type="binding site" evidence="11">
    <location>
        <begin position="196"/>
        <end position="197"/>
    </location>
    <ligand>
        <name>substrate</name>
    </ligand>
</feature>
<dbReference type="GO" id="GO:0044205">
    <property type="term" value="P:'de novo' UMP biosynthetic process"/>
    <property type="evidence" value="ECO:0007669"/>
    <property type="project" value="UniProtKB-UniRule"/>
</dbReference>
<dbReference type="PROSITE" id="PS00911">
    <property type="entry name" value="DHODEHASE_1"/>
    <property type="match status" value="1"/>
</dbReference>
<evidence type="ECO:0000256" key="3">
    <source>
        <dbReference type="ARBA" id="ARBA00008008"/>
    </source>
</evidence>
<dbReference type="GO" id="GO:0006207">
    <property type="term" value="P:'de novo' pyrimidine nucleobase biosynthetic process"/>
    <property type="evidence" value="ECO:0007669"/>
    <property type="project" value="InterPro"/>
</dbReference>
<dbReference type="InterPro" id="IPR013785">
    <property type="entry name" value="Aldolase_TIM"/>
</dbReference>
<dbReference type="Pfam" id="PF01180">
    <property type="entry name" value="DHO_dh"/>
    <property type="match status" value="1"/>
</dbReference>
<evidence type="ECO:0000256" key="5">
    <source>
        <dbReference type="ARBA" id="ARBA00022490"/>
    </source>
</evidence>
<evidence type="ECO:0000256" key="10">
    <source>
        <dbReference type="ARBA" id="ARBA00023027"/>
    </source>
</evidence>
<comment type="caution">
    <text evidence="13">The sequence shown here is derived from an EMBL/GenBank/DDBJ whole genome shotgun (WGS) entry which is preliminary data.</text>
</comment>
<comment type="subunit">
    <text evidence="4">Heterotetramer of 2 PyrK and 2 PyrD type B subunits.</text>
</comment>
<evidence type="ECO:0000256" key="11">
    <source>
        <dbReference type="HAMAP-Rule" id="MF_00224"/>
    </source>
</evidence>
<evidence type="ECO:0000256" key="7">
    <source>
        <dbReference type="ARBA" id="ARBA00022643"/>
    </source>
</evidence>
<comment type="similarity">
    <text evidence="3 11">Belongs to the dihydroorotate dehydrogenase family. Type 1 subfamily.</text>
</comment>
<feature type="binding site" evidence="11">
    <location>
        <begin position="269"/>
        <end position="270"/>
    </location>
    <ligand>
        <name>FMN</name>
        <dbReference type="ChEBI" id="CHEBI:58210"/>
    </ligand>
</feature>
<feature type="binding site" evidence="11">
    <location>
        <position position="102"/>
    </location>
    <ligand>
        <name>FMN</name>
        <dbReference type="ChEBI" id="CHEBI:58210"/>
    </ligand>
</feature>
<sequence length="307" mass="32100">MDLSVTLNSGLRPLKLKNPVLSASGTFGYGEEFTPYGDITRLGGVIVKGLSLKPRMGNPLPRVAETPCGMLNAVGLQNDGVEAFLTHKLPRLPWQEVPVIANIYAVSADEFGELAGVLSREDGVAALEVNISCPNVHEGGVLFGQNPIMAARVVEAVKARAGNKPVIVKLSPNVTDITDIARAVEEAGADALSCINTLTGMAVDLPSRRPLLANVVGGLSGPAIKPVALRCVWQVCRAVTIPVIGVGGAASARDVLEFLLVGAHAVQIGTAGFSDPATIFRVVDELPALCAELGIDDLDEFRGSLRL</sequence>
<feature type="binding site" evidence="11">
    <location>
        <position position="48"/>
    </location>
    <ligand>
        <name>substrate</name>
    </ligand>
</feature>
<feature type="binding site" evidence="11">
    <location>
        <begin position="72"/>
        <end position="76"/>
    </location>
    <ligand>
        <name>substrate</name>
    </ligand>
</feature>
<dbReference type="InterPro" id="IPR024920">
    <property type="entry name" value="Dihydroorotate_DH_1"/>
</dbReference>
<evidence type="ECO:0000256" key="9">
    <source>
        <dbReference type="ARBA" id="ARBA00023002"/>
    </source>
</evidence>
<dbReference type="AlphaFoldDB" id="A0A9D2KKW6"/>
<reference evidence="13" key="2">
    <citation type="submission" date="2021-04" db="EMBL/GenBank/DDBJ databases">
        <authorList>
            <person name="Gilroy R."/>
        </authorList>
    </citation>
    <scope>NUCLEOTIDE SEQUENCE</scope>
    <source>
        <strain evidence="13">CHK186-16707</strain>
    </source>
</reference>
<reference evidence="13" key="1">
    <citation type="journal article" date="2021" name="PeerJ">
        <title>Extensive microbial diversity within the chicken gut microbiome revealed by metagenomics and culture.</title>
        <authorList>
            <person name="Gilroy R."/>
            <person name="Ravi A."/>
            <person name="Getino M."/>
            <person name="Pursley I."/>
            <person name="Horton D.L."/>
            <person name="Alikhan N.F."/>
            <person name="Baker D."/>
            <person name="Gharbi K."/>
            <person name="Hall N."/>
            <person name="Watson M."/>
            <person name="Adriaenssens E.M."/>
            <person name="Foster-Nyarko E."/>
            <person name="Jarju S."/>
            <person name="Secka A."/>
            <person name="Antonio M."/>
            <person name="Oren A."/>
            <person name="Chaudhuri R.R."/>
            <person name="La Ragione R."/>
            <person name="Hildebrand F."/>
            <person name="Pallen M.J."/>
        </authorList>
    </citation>
    <scope>NUCLEOTIDE SEQUENCE</scope>
    <source>
        <strain evidence="13">CHK186-16707</strain>
    </source>
</reference>
<feature type="active site" description="Nucleophile" evidence="11">
    <location>
        <position position="133"/>
    </location>
</feature>
<protein>
    <recommendedName>
        <fullName evidence="11">Dihydroorotate dehydrogenase</fullName>
        <shortName evidence="11">DHOD</shortName>
        <shortName evidence="11">DHODase</shortName>
        <shortName evidence="11">DHOdehase</shortName>
        <ecNumber evidence="11">1.3.-.-</ecNumber>
    </recommendedName>
</protein>
<evidence type="ECO:0000256" key="8">
    <source>
        <dbReference type="ARBA" id="ARBA00022975"/>
    </source>
</evidence>
<evidence type="ECO:0000313" key="14">
    <source>
        <dbReference type="Proteomes" id="UP000824225"/>
    </source>
</evidence>
<keyword evidence="9 11" id="KW-0560">Oxidoreductase</keyword>
<keyword evidence="10" id="KW-0520">NAD</keyword>
<dbReference type="PANTHER" id="PTHR48109:SF1">
    <property type="entry name" value="DIHYDROOROTATE DEHYDROGENASE (FUMARATE)"/>
    <property type="match status" value="1"/>
</dbReference>
<dbReference type="InterPro" id="IPR001295">
    <property type="entry name" value="Dihydroorotate_DH_CS"/>
</dbReference>
<feature type="binding site" evidence="11">
    <location>
        <position position="195"/>
    </location>
    <ligand>
        <name>FMN</name>
        <dbReference type="ChEBI" id="CHEBI:58210"/>
    </ligand>
</feature>
<comment type="cofactor">
    <cofactor evidence="11">
        <name>FMN</name>
        <dbReference type="ChEBI" id="CHEBI:58210"/>
    </cofactor>
    <text evidence="11">Binds 1 FMN per subunit.</text>
</comment>
<feature type="binding site" evidence="11">
    <location>
        <position position="24"/>
    </location>
    <ligand>
        <name>FMN</name>
        <dbReference type="ChEBI" id="CHEBI:58210"/>
    </ligand>
</feature>
<dbReference type="InterPro" id="IPR050074">
    <property type="entry name" value="DHO_dehydrogenase"/>
</dbReference>
<dbReference type="NCBIfam" id="TIGR01037">
    <property type="entry name" value="pyrD_sub1_fam"/>
    <property type="match status" value="1"/>
</dbReference>
<feature type="binding site" evidence="11">
    <location>
        <begin position="247"/>
        <end position="248"/>
    </location>
    <ligand>
        <name>FMN</name>
        <dbReference type="ChEBI" id="CHEBI:58210"/>
    </ligand>
</feature>
<dbReference type="Gene3D" id="3.20.20.70">
    <property type="entry name" value="Aldolase class I"/>
    <property type="match status" value="1"/>
</dbReference>
<dbReference type="PIRSF" id="PIRSF000164">
    <property type="entry name" value="DHO_oxidase"/>
    <property type="match status" value="1"/>
</dbReference>
<keyword evidence="5 11" id="KW-0963">Cytoplasm</keyword>
<evidence type="ECO:0000256" key="4">
    <source>
        <dbReference type="ARBA" id="ARBA00011669"/>
    </source>
</evidence>
<feature type="binding site" evidence="11">
    <location>
        <position position="169"/>
    </location>
    <ligand>
        <name>FMN</name>
        <dbReference type="ChEBI" id="CHEBI:58210"/>
    </ligand>
</feature>
<evidence type="ECO:0000256" key="2">
    <source>
        <dbReference type="ARBA" id="ARBA00004725"/>
    </source>
</evidence>
<dbReference type="InterPro" id="IPR005720">
    <property type="entry name" value="Dihydroorotate_DH_cat"/>
</dbReference>